<evidence type="ECO:0000259" key="4">
    <source>
        <dbReference type="Pfam" id="PF07238"/>
    </source>
</evidence>
<reference evidence="6 7" key="2">
    <citation type="submission" date="2018-12" db="EMBL/GenBank/DDBJ databases">
        <title>Rhizobacter gummiphilus sp. nov., a rubber-degrading bacterium isolated from the soil of a botanical garden in Japan.</title>
        <authorList>
            <person name="Shunsuke S.S."/>
        </authorList>
    </citation>
    <scope>NUCLEOTIDE SEQUENCE [LARGE SCALE GENOMIC DNA]</scope>
    <source>
        <strain evidence="6 7">S-16</strain>
    </source>
</reference>
<evidence type="ECO:0000256" key="3">
    <source>
        <dbReference type="ARBA" id="ARBA00023143"/>
    </source>
</evidence>
<keyword evidence="7" id="KW-1185">Reference proteome</keyword>
<dbReference type="InterPro" id="IPR012349">
    <property type="entry name" value="Split_barrel_FMN-bd"/>
</dbReference>
<feature type="domain" description="Type III secretion system flagellar brake protein YcgR PilZN" evidence="5">
    <location>
        <begin position="2"/>
        <end position="104"/>
    </location>
</feature>
<organism evidence="6 7">
    <name type="scientific">Piscinibacter terrae</name>
    <dbReference type="NCBI Taxonomy" id="2496871"/>
    <lineage>
        <taxon>Bacteria</taxon>
        <taxon>Pseudomonadati</taxon>
        <taxon>Pseudomonadota</taxon>
        <taxon>Betaproteobacteria</taxon>
        <taxon>Burkholderiales</taxon>
        <taxon>Sphaerotilaceae</taxon>
        <taxon>Piscinibacter</taxon>
    </lineage>
</organism>
<gene>
    <name evidence="6" type="ORF">DZC73_10440</name>
</gene>
<evidence type="ECO:0000256" key="1">
    <source>
        <dbReference type="ARBA" id="ARBA00022636"/>
    </source>
</evidence>
<dbReference type="OrthoDB" id="5572581at2"/>
<evidence type="ECO:0000313" key="6">
    <source>
        <dbReference type="EMBL" id="RQP25492.1"/>
    </source>
</evidence>
<dbReference type="Proteomes" id="UP000267464">
    <property type="component" value="Unassembled WGS sequence"/>
</dbReference>
<name>A0A3N7J3P5_9BURK</name>
<evidence type="ECO:0000313" key="7">
    <source>
        <dbReference type="Proteomes" id="UP000267464"/>
    </source>
</evidence>
<dbReference type="AlphaFoldDB" id="A0A3N7J3P5"/>
<keyword evidence="6" id="KW-0282">Flagellum</keyword>
<keyword evidence="3" id="KW-0975">Bacterial flagellum</keyword>
<dbReference type="InterPro" id="IPR009926">
    <property type="entry name" value="T3SS_YcgR_PilZN"/>
</dbReference>
<dbReference type="GO" id="GO:0035438">
    <property type="term" value="F:cyclic-di-GMP binding"/>
    <property type="evidence" value="ECO:0007669"/>
    <property type="project" value="InterPro"/>
</dbReference>
<keyword evidence="2" id="KW-0547">Nucleotide-binding</keyword>
<keyword evidence="1" id="KW-0973">c-di-GMP</keyword>
<dbReference type="Gene3D" id="2.40.10.220">
    <property type="entry name" value="predicted glycosyltransferase like domains"/>
    <property type="match status" value="1"/>
</dbReference>
<dbReference type="SUPFAM" id="SSF141371">
    <property type="entry name" value="PilZ domain-like"/>
    <property type="match status" value="1"/>
</dbReference>
<dbReference type="Gene3D" id="2.30.110.10">
    <property type="entry name" value="Electron Transport, Fmn-binding Protein, Chain A"/>
    <property type="match status" value="1"/>
</dbReference>
<proteinExistence type="predicted"/>
<sequence length="230" mass="25519">MNSQAEIATILKRFADSHVHISLTAPNGTSITATLWLIDPKRGIVSLSVLPDEPQLDAIVECDEAMVVGYLDSIKIQFDVLNLMVVHSGRDVALNGSFPQEIFRFQRRNGFRVQPMMRTSPVAKFRHPMIPDMQLALRVLDVSIGGCALFLPHDVPTLDPGVLMNGVVVDLDADTRVNTGLRLQHVTSINPDSHGVRLGCEMVSPSNDGLRALQRYIDQTQKRQRMLAKE</sequence>
<feature type="domain" description="PilZ" evidence="4">
    <location>
        <begin position="106"/>
        <end position="218"/>
    </location>
</feature>
<keyword evidence="6" id="KW-0969">Cilium</keyword>
<accession>A0A3N7J3P5</accession>
<dbReference type="EMBL" id="QUSW01000002">
    <property type="protein sequence ID" value="RQP25492.1"/>
    <property type="molecule type" value="Genomic_DNA"/>
</dbReference>
<dbReference type="InterPro" id="IPR009875">
    <property type="entry name" value="PilZ_domain"/>
</dbReference>
<comment type="caution">
    <text evidence="6">The sequence shown here is derived from an EMBL/GenBank/DDBJ whole genome shotgun (WGS) entry which is preliminary data.</text>
</comment>
<dbReference type="Pfam" id="PF07317">
    <property type="entry name" value="PilZN"/>
    <property type="match status" value="1"/>
</dbReference>
<evidence type="ECO:0000259" key="5">
    <source>
        <dbReference type="Pfam" id="PF07317"/>
    </source>
</evidence>
<dbReference type="Pfam" id="PF07238">
    <property type="entry name" value="PilZ"/>
    <property type="match status" value="1"/>
</dbReference>
<evidence type="ECO:0000256" key="2">
    <source>
        <dbReference type="ARBA" id="ARBA00022741"/>
    </source>
</evidence>
<reference evidence="6 7" key="1">
    <citation type="submission" date="2018-08" db="EMBL/GenBank/DDBJ databases">
        <authorList>
            <person name="Khan S.A."/>
            <person name="Jeon C.O."/>
            <person name="Chun B.H."/>
            <person name="Jeong S.E."/>
        </authorList>
    </citation>
    <scope>NUCLEOTIDE SEQUENCE [LARGE SCALE GENOMIC DNA]</scope>
    <source>
        <strain evidence="6 7">S-16</strain>
    </source>
</reference>
<protein>
    <submittedName>
        <fullName evidence="6">Flagellar brake protein</fullName>
    </submittedName>
</protein>
<keyword evidence="6" id="KW-0966">Cell projection</keyword>